<protein>
    <submittedName>
        <fullName evidence="1">Uncharacterized protein</fullName>
    </submittedName>
</protein>
<organism evidence="1 2">
    <name type="scientific">Arctium lappa</name>
    <name type="common">Greater burdock</name>
    <name type="synonym">Lappa major</name>
    <dbReference type="NCBI Taxonomy" id="4217"/>
    <lineage>
        <taxon>Eukaryota</taxon>
        <taxon>Viridiplantae</taxon>
        <taxon>Streptophyta</taxon>
        <taxon>Embryophyta</taxon>
        <taxon>Tracheophyta</taxon>
        <taxon>Spermatophyta</taxon>
        <taxon>Magnoliopsida</taxon>
        <taxon>eudicotyledons</taxon>
        <taxon>Gunneridae</taxon>
        <taxon>Pentapetalae</taxon>
        <taxon>asterids</taxon>
        <taxon>campanulids</taxon>
        <taxon>Asterales</taxon>
        <taxon>Asteraceae</taxon>
        <taxon>Carduoideae</taxon>
        <taxon>Cardueae</taxon>
        <taxon>Arctiinae</taxon>
        <taxon>Arctium</taxon>
    </lineage>
</organism>
<name>A0ACB9FGH2_ARCLA</name>
<evidence type="ECO:0000313" key="1">
    <source>
        <dbReference type="EMBL" id="KAI3770252.1"/>
    </source>
</evidence>
<comment type="caution">
    <text evidence="1">The sequence shown here is derived from an EMBL/GenBank/DDBJ whole genome shotgun (WGS) entry which is preliminary data.</text>
</comment>
<accession>A0ACB9FGH2</accession>
<keyword evidence="2" id="KW-1185">Reference proteome</keyword>
<sequence>MQLQGTKMIRIQLPLTNNQHPVCGKPRGTKRKGQEVTTSDAKATKSIDTTADENQKQKTPAARGIRSVTSNTQKVTPTAVTEEAKGKGIDESVPQRKSNRLSGEDKKITKTVKIKMKGKQQAIPDYNSDSDFEEHHILNEMGLGSLLDMTVDGIPSKLGFFVVNNLDTNSMQLRLQDGSIVINETTVHEIMKVPLGGLNLHTMEQTAEGQELATLWKQQYAKESPRPTDVMNTIQSSTDAGLMFKLNFIVLFVNSMAECSRMGCCSVNFLHRLRNIESISTINWCGYIFECLKRSKHRWRNNTYDSFYAGPLTFLTLLYAENTTWENEDLDSSALPLQKWSMELLRTRQTDAIKQGGFHMATIRRPGQTSNHTHANTSTEPQSNPMDEESEADLKKEFIMELNEKFSLLMRTKVDAQTVIMEAKEKFPNDSIFESQTTYGLIDAQILEKSVGKLPSDESKGTAACKPPSCVADHASNSTGTNLQIVPVNETEEQAVPISQCGPDIPIPSFNLGISPPKPHEAQPSRKGKEAIRGKEEHMRPPRRQPKLSEKMRSLTTNGILVDVFI</sequence>
<reference evidence="1 2" key="2">
    <citation type="journal article" date="2022" name="Mol. Ecol. Resour.">
        <title>The genomes of chicory, endive, great burdock and yacon provide insights into Asteraceae paleo-polyploidization history and plant inulin production.</title>
        <authorList>
            <person name="Fan W."/>
            <person name="Wang S."/>
            <person name="Wang H."/>
            <person name="Wang A."/>
            <person name="Jiang F."/>
            <person name="Liu H."/>
            <person name="Zhao H."/>
            <person name="Xu D."/>
            <person name="Zhang Y."/>
        </authorList>
    </citation>
    <scope>NUCLEOTIDE SEQUENCE [LARGE SCALE GENOMIC DNA]</scope>
    <source>
        <strain evidence="2">cv. Niubang</strain>
    </source>
</reference>
<dbReference type="EMBL" id="CM042047">
    <property type="protein sequence ID" value="KAI3770252.1"/>
    <property type="molecule type" value="Genomic_DNA"/>
</dbReference>
<proteinExistence type="predicted"/>
<reference evidence="2" key="1">
    <citation type="journal article" date="2022" name="Mol. Ecol. Resour.">
        <title>The genomes of chicory, endive, great burdock and yacon provide insights into Asteraceae palaeo-polyploidization history and plant inulin production.</title>
        <authorList>
            <person name="Fan W."/>
            <person name="Wang S."/>
            <person name="Wang H."/>
            <person name="Wang A."/>
            <person name="Jiang F."/>
            <person name="Liu H."/>
            <person name="Zhao H."/>
            <person name="Xu D."/>
            <person name="Zhang Y."/>
        </authorList>
    </citation>
    <scope>NUCLEOTIDE SEQUENCE [LARGE SCALE GENOMIC DNA]</scope>
    <source>
        <strain evidence="2">cv. Niubang</strain>
    </source>
</reference>
<dbReference type="Proteomes" id="UP001055879">
    <property type="component" value="Linkage Group LG01"/>
</dbReference>
<gene>
    <name evidence="1" type="ORF">L6452_01379</name>
</gene>
<evidence type="ECO:0000313" key="2">
    <source>
        <dbReference type="Proteomes" id="UP001055879"/>
    </source>
</evidence>